<evidence type="ECO:0000313" key="9">
    <source>
        <dbReference type="Proteomes" id="UP000612893"/>
    </source>
</evidence>
<evidence type="ECO:0000259" key="7">
    <source>
        <dbReference type="Pfam" id="PF13700"/>
    </source>
</evidence>
<dbReference type="GO" id="GO:0006313">
    <property type="term" value="P:DNA transposition"/>
    <property type="evidence" value="ECO:0007669"/>
    <property type="project" value="InterPro"/>
</dbReference>
<organism evidence="8 9">
    <name type="scientific">Candidatus Nephthysia bennettiae</name>
    <dbReference type="NCBI Taxonomy" id="3127016"/>
    <lineage>
        <taxon>Bacteria</taxon>
        <taxon>Bacillati</taxon>
        <taxon>Candidatus Dormiibacterota</taxon>
        <taxon>Candidatus Dormibacteria</taxon>
        <taxon>Candidatus Dormibacterales</taxon>
        <taxon>Candidatus Dormibacteraceae</taxon>
        <taxon>Candidatus Nephthysia</taxon>
    </lineage>
</organism>
<evidence type="ECO:0000256" key="4">
    <source>
        <dbReference type="ARBA" id="ARBA00023172"/>
    </source>
</evidence>
<keyword evidence="2" id="KW-0815">Transposition</keyword>
<dbReference type="GO" id="GO:0004803">
    <property type="term" value="F:transposase activity"/>
    <property type="evidence" value="ECO:0007669"/>
    <property type="project" value="InterPro"/>
</dbReference>
<keyword evidence="4" id="KW-0233">DNA recombination</keyword>
<evidence type="ECO:0000256" key="2">
    <source>
        <dbReference type="ARBA" id="ARBA00022578"/>
    </source>
</evidence>
<comment type="similarity">
    <text evidence="1">Belongs to the transposase 7 family.</text>
</comment>
<name>A0A934JZ78_9BACT</name>
<reference evidence="8" key="1">
    <citation type="submission" date="2020-10" db="EMBL/GenBank/DDBJ databases">
        <title>Ca. Dormibacterota MAGs.</title>
        <authorList>
            <person name="Montgomery K."/>
        </authorList>
    </citation>
    <scope>NUCLEOTIDE SEQUENCE [LARGE SCALE GENOMIC DNA]</scope>
    <source>
        <strain evidence="8">SC8812_S17_10</strain>
    </source>
</reference>
<feature type="domain" description="DUF4158" evidence="7">
    <location>
        <begin position="5"/>
        <end position="170"/>
    </location>
</feature>
<sequence>MPVEFLTDEQVAAYGRFSGPPSRTQLERSFFLNDQDRELVRRRRRPHNRLGFALQLGTVRFLGTFLVDPLDVPAEVVAYQAAQLGIEDVSCLRAYAEREMTPLEHVWEIRREYGYREFPEAEAELRSFVSARCATAAEGPKALFDRATAWLVEHKVLLPRVTTLARLVASLQAEASEQLNLQIVGSVDVALRSRLIGTLEVTAGTRLSELERLRKSPAKITGLELERALTRVGDVRQLGAGGLDLSALPGNRGLALARYGLSAKAPLLRELAEPRRTATLVATIRHLEQKAIDDALDLFAVLMQTKLLARAERESAKEQLRTLRRFAAASAKLAAAIQILLDASAEADQVSLGEVWREIERVVPRGQVAAALAAVLELAPPPDEAADEAWRAELLKRHQTIRPFLPVLTEVIEFEAVEGGHLIVEAVRQLPELLTRKKVRREEITSGLVAGTWRRLVYANPNGEPDVVDHRAYTFCVLEHLHRGLNRRDVFAKGSDHWGDPRARLLSGEAWEQAKGDVVTALQLTEQPDPHLAELTGRLDVAYRAVAARLPDNTALELSRDGERISLKRLDAEPEPPSLVELRRLVGGMLPRVDISDALLEVHGWTGCFDDYTHISEARARMEDLPISVAAVLVAEACNIGFRPVVKPSVPALTRDRLSHVDQNYLRAETHAAANGRLIEFQADIELAQAWGGGLVASVDGLRFVVPVATINAGPNPHYFGMRRGATWLNAVNDQYSGIGAIVVPGTVRDSLYVLDLMLNIEGGRRPEMVVTDQASYADIVFGLFRILGYQFSPRIADLGDIRFWRADAAADYGSLNSLARSKVSLNRIRESWSDMLRVAGSLHTGAVRAYDLVRMLSRDGKPGRLGQAFEHYGRIAKTLHLLLVIDDEGYRRRMSSLINIHEERHRLARRIFHGQRGQLRQRYREGQEDQLGALGLVVNAVVLWTTRYMDAALAQLRQSGYPVREEDVARLSPLGFKHLNVLGRYAFTAPSPGQLRPLRDPAATDDDEEEDE</sequence>
<evidence type="ECO:0000256" key="1">
    <source>
        <dbReference type="ARBA" id="ARBA00009402"/>
    </source>
</evidence>
<feature type="domain" description="Tn3 transposase DDE" evidence="6">
    <location>
        <begin position="597"/>
        <end position="986"/>
    </location>
</feature>
<evidence type="ECO:0000256" key="5">
    <source>
        <dbReference type="SAM" id="MobiDB-lite"/>
    </source>
</evidence>
<dbReference type="InterPro" id="IPR047653">
    <property type="entry name" value="Tn3-like_transpos"/>
</dbReference>
<dbReference type="Pfam" id="PF13700">
    <property type="entry name" value="DUF4158"/>
    <property type="match status" value="1"/>
</dbReference>
<keyword evidence="9" id="KW-1185">Reference proteome</keyword>
<accession>A0A934JZ78</accession>
<feature type="compositionally biased region" description="Acidic residues" evidence="5">
    <location>
        <begin position="1004"/>
        <end position="1013"/>
    </location>
</feature>
<keyword evidence="3" id="KW-0238">DNA-binding</keyword>
<evidence type="ECO:0000313" key="8">
    <source>
        <dbReference type="EMBL" id="MBJ7596874.1"/>
    </source>
</evidence>
<proteinExistence type="inferred from homology"/>
<evidence type="ECO:0000256" key="3">
    <source>
        <dbReference type="ARBA" id="ARBA00023125"/>
    </source>
</evidence>
<dbReference type="RefSeq" id="WP_338198714.1">
    <property type="nucleotide sequence ID" value="NZ_JAEKNR010000027.1"/>
</dbReference>
<gene>
    <name evidence="8" type="ORF">JF922_02140</name>
</gene>
<dbReference type="Proteomes" id="UP000612893">
    <property type="component" value="Unassembled WGS sequence"/>
</dbReference>
<evidence type="ECO:0000259" key="6">
    <source>
        <dbReference type="Pfam" id="PF01526"/>
    </source>
</evidence>
<comment type="caution">
    <text evidence="8">The sequence shown here is derived from an EMBL/GenBank/DDBJ whole genome shotgun (WGS) entry which is preliminary data.</text>
</comment>
<dbReference type="InterPro" id="IPR025296">
    <property type="entry name" value="DUF4158"/>
</dbReference>
<dbReference type="GO" id="GO:0003677">
    <property type="term" value="F:DNA binding"/>
    <property type="evidence" value="ECO:0007669"/>
    <property type="project" value="UniProtKB-KW"/>
</dbReference>
<dbReference type="AlphaFoldDB" id="A0A934JZ78"/>
<feature type="region of interest" description="Disordered" evidence="5">
    <location>
        <begin position="993"/>
        <end position="1013"/>
    </location>
</feature>
<dbReference type="EMBL" id="JAEKNR010000027">
    <property type="protein sequence ID" value="MBJ7596874.1"/>
    <property type="molecule type" value="Genomic_DNA"/>
</dbReference>
<dbReference type="Pfam" id="PF01526">
    <property type="entry name" value="DDE_Tnp_Tn3"/>
    <property type="match status" value="1"/>
</dbReference>
<protein>
    <submittedName>
        <fullName evidence="8">Tn3 family transposase</fullName>
    </submittedName>
</protein>
<dbReference type="NCBIfam" id="NF033527">
    <property type="entry name" value="transpos_Tn3"/>
    <property type="match status" value="1"/>
</dbReference>
<dbReference type="InterPro" id="IPR002513">
    <property type="entry name" value="Tn3_Tnp_DDE_dom"/>
</dbReference>